<evidence type="ECO:0000259" key="4">
    <source>
        <dbReference type="Pfam" id="PF00135"/>
    </source>
</evidence>
<dbReference type="EC" id="3.1.1.-" evidence="3"/>
<proteinExistence type="inferred from homology"/>
<keyword evidence="6" id="KW-1185">Reference proteome</keyword>
<dbReference type="InterPro" id="IPR029058">
    <property type="entry name" value="AB_hydrolase_fold"/>
</dbReference>
<keyword evidence="2 3" id="KW-0378">Hydrolase</keyword>
<name>A0A395H0C7_9EURO</name>
<sequence>MANIIQPTTHLGEVHGKIENGVSKFLGIKYATLKNRLADAELVERRDGGVLDATQDGPTAISPLGGCDLELSAIQHTLPRKELTQSDVDCLNLNIAVPADTPAYSKLPVFVFIHGGGLMIGANSWPQSDLKRFTKLSIDNSLPIVAVAINYRLGLFGFLTSTELRRAGYKANNGLRDQKVALEWVHRHIGDFGGDPNNITVAGMSAGAVSLTFHLDSERPLFKRAILMSGSQFFVQALPYDAHEDNYRQAMSALGLEDATPEERIKVLLNTPGQDLLAKLPPSALTAPAVDGDMVLSATYAQVADPTSDIPKGKSWCEKLLIGDAQHDTSILAVIMPHLKEACATRFVKAINSVFPLQPDIMTRILTVYGLTAETPDDEAFSAVLAYLNDIFISAPTLAYARGWKGNAYVYYFNEENPWEGPWRGKASHVLDVAYLFQNFQEFMIPDQEKIGTAFAVDFFKFCHGTEPWPAIMDGNIGNEFTARVYGPSSEGYTVDQVTQPHGGHSKRRSTLFGLSDTVSLDELARVATLFLTT</sequence>
<evidence type="ECO:0000256" key="1">
    <source>
        <dbReference type="ARBA" id="ARBA00005964"/>
    </source>
</evidence>
<gene>
    <name evidence="5" type="ORF">BO80DRAFT_381275</name>
</gene>
<comment type="similarity">
    <text evidence="1 3">Belongs to the type-B carboxylesterase/lipase family.</text>
</comment>
<evidence type="ECO:0000256" key="3">
    <source>
        <dbReference type="RuleBase" id="RU361235"/>
    </source>
</evidence>
<dbReference type="SUPFAM" id="SSF53474">
    <property type="entry name" value="alpha/beta-Hydrolases"/>
    <property type="match status" value="1"/>
</dbReference>
<evidence type="ECO:0000313" key="5">
    <source>
        <dbReference type="EMBL" id="RAL01271.1"/>
    </source>
</evidence>
<evidence type="ECO:0000313" key="6">
    <source>
        <dbReference type="Proteomes" id="UP000249402"/>
    </source>
</evidence>
<dbReference type="PROSITE" id="PS00122">
    <property type="entry name" value="CARBOXYLESTERASE_B_1"/>
    <property type="match status" value="1"/>
</dbReference>
<dbReference type="PANTHER" id="PTHR43142:SF11">
    <property type="entry name" value="CARBOXYLIC ESTER HYDROLASE"/>
    <property type="match status" value="1"/>
</dbReference>
<dbReference type="Pfam" id="PF00135">
    <property type="entry name" value="COesterase"/>
    <property type="match status" value="1"/>
</dbReference>
<dbReference type="VEuPathDB" id="FungiDB:BO80DRAFT_381275"/>
<feature type="domain" description="Carboxylesterase type B" evidence="4">
    <location>
        <begin position="8"/>
        <end position="440"/>
    </location>
</feature>
<reference evidence="5 6" key="1">
    <citation type="submission" date="2018-02" db="EMBL/GenBank/DDBJ databases">
        <title>The genomes of Aspergillus section Nigri reveals drivers in fungal speciation.</title>
        <authorList>
            <consortium name="DOE Joint Genome Institute"/>
            <person name="Vesth T.C."/>
            <person name="Nybo J."/>
            <person name="Theobald S."/>
            <person name="Brandl J."/>
            <person name="Frisvad J.C."/>
            <person name="Nielsen K.F."/>
            <person name="Lyhne E.K."/>
            <person name="Kogle M.E."/>
            <person name="Kuo A."/>
            <person name="Riley R."/>
            <person name="Clum A."/>
            <person name="Nolan M."/>
            <person name="Lipzen A."/>
            <person name="Salamov A."/>
            <person name="Henrissat B."/>
            <person name="Wiebenga A."/>
            <person name="De vries R.P."/>
            <person name="Grigoriev I.V."/>
            <person name="Mortensen U.H."/>
            <person name="Andersen M.R."/>
            <person name="Baker S.E."/>
        </authorList>
    </citation>
    <scope>NUCLEOTIDE SEQUENCE [LARGE SCALE GENOMIC DNA]</scope>
    <source>
        <strain evidence="5 6">CBS 121593</strain>
    </source>
</reference>
<dbReference type="GeneID" id="37221699"/>
<dbReference type="OrthoDB" id="3200163at2759"/>
<dbReference type="GO" id="GO:0016787">
    <property type="term" value="F:hydrolase activity"/>
    <property type="evidence" value="ECO:0007669"/>
    <property type="project" value="UniProtKB-KW"/>
</dbReference>
<accession>A0A395H0C7</accession>
<dbReference type="Proteomes" id="UP000249402">
    <property type="component" value="Unassembled WGS sequence"/>
</dbReference>
<dbReference type="STRING" id="1448316.A0A395H0C7"/>
<dbReference type="AlphaFoldDB" id="A0A395H0C7"/>
<evidence type="ECO:0000256" key="2">
    <source>
        <dbReference type="ARBA" id="ARBA00022801"/>
    </source>
</evidence>
<dbReference type="Gene3D" id="3.40.50.1820">
    <property type="entry name" value="alpha/beta hydrolase"/>
    <property type="match status" value="1"/>
</dbReference>
<protein>
    <recommendedName>
        <fullName evidence="3">Carboxylic ester hydrolase</fullName>
        <ecNumber evidence="3">3.1.1.-</ecNumber>
    </recommendedName>
</protein>
<dbReference type="InterPro" id="IPR019826">
    <property type="entry name" value="Carboxylesterase_B_AS"/>
</dbReference>
<dbReference type="RefSeq" id="XP_025575598.1">
    <property type="nucleotide sequence ID" value="XM_025716834.1"/>
</dbReference>
<dbReference type="PANTHER" id="PTHR43142">
    <property type="entry name" value="CARBOXYLIC ESTER HYDROLASE"/>
    <property type="match status" value="1"/>
</dbReference>
<dbReference type="EMBL" id="KZ824436">
    <property type="protein sequence ID" value="RAL01271.1"/>
    <property type="molecule type" value="Genomic_DNA"/>
</dbReference>
<dbReference type="InterPro" id="IPR002018">
    <property type="entry name" value="CarbesteraseB"/>
</dbReference>
<organism evidence="5 6">
    <name type="scientific">Aspergillus ibericus CBS 121593</name>
    <dbReference type="NCBI Taxonomy" id="1448316"/>
    <lineage>
        <taxon>Eukaryota</taxon>
        <taxon>Fungi</taxon>
        <taxon>Dikarya</taxon>
        <taxon>Ascomycota</taxon>
        <taxon>Pezizomycotina</taxon>
        <taxon>Eurotiomycetes</taxon>
        <taxon>Eurotiomycetidae</taxon>
        <taxon>Eurotiales</taxon>
        <taxon>Aspergillaceae</taxon>
        <taxon>Aspergillus</taxon>
        <taxon>Aspergillus subgen. Circumdati</taxon>
    </lineage>
</organism>